<sequence>MNSIPLALKHTTESSEKLTELLWQDALRHLGSTNNEVLLPINVTDMIGQSNVNKIKSRLGLTYRGSALIDAPVVAFVDESINALRVMRTPAFSGTAISVASHEVASCFEFESFKVPVKKHERPSVPVKAAKVPRPPNAFILYRQHHHPKLKEAHPSLSNNEICMLTSPAVILGKQWKAESEDIRVEFKALADELKRKHAEAHPDYQYTPRRPSEKKRRTSSRQYPKPTTEYKSPDITTTSTETTSPSIDTNLQIDDTGIEGTMNFFTEYNMPLMHTGDIICSDLVPSDMPLLSEEHFQLDPETLDSLIEQVQTDFSAAMYPTPSPQISFADRHIGETIEFSDYITDLY</sequence>
<dbReference type="FunFam" id="1.10.30.10:FF:000041">
    <property type="entry name" value="HMG box family protein"/>
    <property type="match status" value="1"/>
</dbReference>
<dbReference type="InterPro" id="IPR036910">
    <property type="entry name" value="HMG_box_dom_sf"/>
</dbReference>
<name>A0A319E1K7_ASPSB</name>
<dbReference type="VEuPathDB" id="FungiDB:BO78DRAFT_454533"/>
<keyword evidence="1" id="KW-0805">Transcription regulation</keyword>
<feature type="compositionally biased region" description="Low complexity" evidence="5">
    <location>
        <begin position="234"/>
        <end position="250"/>
    </location>
</feature>
<dbReference type="STRING" id="1448318.A0A319E1K7"/>
<dbReference type="SMART" id="SM00398">
    <property type="entry name" value="HMG"/>
    <property type="match status" value="1"/>
</dbReference>
<dbReference type="GO" id="GO:0000978">
    <property type="term" value="F:RNA polymerase II cis-regulatory region sequence-specific DNA binding"/>
    <property type="evidence" value="ECO:0007669"/>
    <property type="project" value="TreeGrafter"/>
</dbReference>
<dbReference type="PANTHER" id="PTHR10270">
    <property type="entry name" value="SOX TRANSCRIPTION FACTOR"/>
    <property type="match status" value="1"/>
</dbReference>
<dbReference type="Proteomes" id="UP000248423">
    <property type="component" value="Unassembled WGS sequence"/>
</dbReference>
<reference evidence="7 8" key="1">
    <citation type="submission" date="2018-02" db="EMBL/GenBank/DDBJ databases">
        <title>The genomes of Aspergillus section Nigri reveals drivers in fungal speciation.</title>
        <authorList>
            <consortium name="DOE Joint Genome Institute"/>
            <person name="Vesth T.C."/>
            <person name="Nybo J."/>
            <person name="Theobald S."/>
            <person name="Brandl J."/>
            <person name="Frisvad J.C."/>
            <person name="Nielsen K.F."/>
            <person name="Lyhne E.K."/>
            <person name="Kogle M.E."/>
            <person name="Kuo A."/>
            <person name="Riley R."/>
            <person name="Clum A."/>
            <person name="Nolan M."/>
            <person name="Lipzen A."/>
            <person name="Salamov A."/>
            <person name="Henrissat B."/>
            <person name="Wiebenga A."/>
            <person name="De vries R.P."/>
            <person name="Grigoriev I.V."/>
            <person name="Mortensen U.H."/>
            <person name="Andersen M.R."/>
            <person name="Baker S.E."/>
        </authorList>
    </citation>
    <scope>NUCLEOTIDE SEQUENCE [LARGE SCALE GENOMIC DNA]</scope>
    <source>
        <strain evidence="7 8">CBS 121057</strain>
    </source>
</reference>
<evidence type="ECO:0000313" key="8">
    <source>
        <dbReference type="Proteomes" id="UP000248423"/>
    </source>
</evidence>
<evidence type="ECO:0000256" key="3">
    <source>
        <dbReference type="ARBA" id="ARBA00023163"/>
    </source>
</evidence>
<dbReference type="Gene3D" id="1.10.30.10">
    <property type="entry name" value="High mobility group box domain"/>
    <property type="match status" value="1"/>
</dbReference>
<keyword evidence="2 4" id="KW-0238">DNA-binding</keyword>
<dbReference type="AlphaFoldDB" id="A0A319E1K7"/>
<dbReference type="PROSITE" id="PS50118">
    <property type="entry name" value="HMG_BOX_2"/>
    <property type="match status" value="1"/>
</dbReference>
<dbReference type="SUPFAM" id="SSF47095">
    <property type="entry name" value="HMG-box"/>
    <property type="match status" value="1"/>
</dbReference>
<keyword evidence="4" id="KW-0539">Nucleus</keyword>
<dbReference type="EMBL" id="KZ826400">
    <property type="protein sequence ID" value="PYI02145.1"/>
    <property type="molecule type" value="Genomic_DNA"/>
</dbReference>
<dbReference type="InterPro" id="IPR009071">
    <property type="entry name" value="HMG_box_dom"/>
</dbReference>
<dbReference type="OrthoDB" id="6247875at2759"/>
<evidence type="ECO:0000256" key="2">
    <source>
        <dbReference type="ARBA" id="ARBA00023125"/>
    </source>
</evidence>
<dbReference type="GO" id="GO:0000122">
    <property type="term" value="P:negative regulation of transcription by RNA polymerase II"/>
    <property type="evidence" value="ECO:0007669"/>
    <property type="project" value="TreeGrafter"/>
</dbReference>
<evidence type="ECO:0000256" key="1">
    <source>
        <dbReference type="ARBA" id="ARBA00023015"/>
    </source>
</evidence>
<keyword evidence="8" id="KW-1185">Reference proteome</keyword>
<gene>
    <name evidence="7" type="ORF">BO78DRAFT_454533</name>
</gene>
<dbReference type="GO" id="GO:0030154">
    <property type="term" value="P:cell differentiation"/>
    <property type="evidence" value="ECO:0007669"/>
    <property type="project" value="TreeGrafter"/>
</dbReference>
<dbReference type="GO" id="GO:0001228">
    <property type="term" value="F:DNA-binding transcription activator activity, RNA polymerase II-specific"/>
    <property type="evidence" value="ECO:0007669"/>
    <property type="project" value="TreeGrafter"/>
</dbReference>
<keyword evidence="3" id="KW-0804">Transcription</keyword>
<evidence type="ECO:0000313" key="7">
    <source>
        <dbReference type="EMBL" id="PYI02145.1"/>
    </source>
</evidence>
<feature type="region of interest" description="Disordered" evidence="5">
    <location>
        <begin position="200"/>
        <end position="250"/>
    </location>
</feature>
<evidence type="ECO:0000256" key="4">
    <source>
        <dbReference type="PROSITE-ProRule" id="PRU00267"/>
    </source>
</evidence>
<dbReference type="GO" id="GO:0005634">
    <property type="term" value="C:nucleus"/>
    <property type="evidence" value="ECO:0007669"/>
    <property type="project" value="UniProtKB-UniRule"/>
</dbReference>
<proteinExistence type="predicted"/>
<accession>A0A319E1K7</accession>
<protein>
    <submittedName>
        <fullName evidence="7">Mating-type HMG-box protein MAT1-2</fullName>
    </submittedName>
</protein>
<feature type="domain" description="HMG box" evidence="6">
    <location>
        <begin position="132"/>
        <end position="206"/>
    </location>
</feature>
<feature type="DNA-binding region" description="HMG box" evidence="4">
    <location>
        <begin position="132"/>
        <end position="206"/>
    </location>
</feature>
<dbReference type="Pfam" id="PF00505">
    <property type="entry name" value="HMG_box"/>
    <property type="match status" value="1"/>
</dbReference>
<dbReference type="InterPro" id="IPR050140">
    <property type="entry name" value="SRY-related_HMG-box_TF-like"/>
</dbReference>
<dbReference type="PANTHER" id="PTHR10270:SF161">
    <property type="entry name" value="SEX-DETERMINING REGION Y PROTEIN"/>
    <property type="match status" value="1"/>
</dbReference>
<dbReference type="CDD" id="cd01389">
    <property type="entry name" value="HMG-box_ROX1-like"/>
    <property type="match status" value="1"/>
</dbReference>
<organism evidence="7 8">
    <name type="scientific">Aspergillus sclerotiicarbonarius (strain CBS 121057 / IBT 28362)</name>
    <dbReference type="NCBI Taxonomy" id="1448318"/>
    <lineage>
        <taxon>Eukaryota</taxon>
        <taxon>Fungi</taxon>
        <taxon>Dikarya</taxon>
        <taxon>Ascomycota</taxon>
        <taxon>Pezizomycotina</taxon>
        <taxon>Eurotiomycetes</taxon>
        <taxon>Eurotiomycetidae</taxon>
        <taxon>Eurotiales</taxon>
        <taxon>Aspergillaceae</taxon>
        <taxon>Aspergillus</taxon>
        <taxon>Aspergillus subgen. Circumdati</taxon>
    </lineage>
</organism>
<evidence type="ECO:0000259" key="6">
    <source>
        <dbReference type="PROSITE" id="PS50118"/>
    </source>
</evidence>
<evidence type="ECO:0000256" key="5">
    <source>
        <dbReference type="SAM" id="MobiDB-lite"/>
    </source>
</evidence>